<dbReference type="AlphaFoldDB" id="A0A0C1Y841"/>
<sequence>MNLIYNSDQYSVVEFGADDGREALRFGGYEIMDKSGKREIFIGGALAKSFREEVENLIATEPSIEEIDDFLGKYDALMRQPVTLH</sequence>
<dbReference type="EMBL" id="JWJG01000028">
    <property type="protein sequence ID" value="KIF83073.1"/>
    <property type="molecule type" value="Genomic_DNA"/>
</dbReference>
<dbReference type="Pfam" id="PF12091">
    <property type="entry name" value="DUF3567"/>
    <property type="match status" value="1"/>
</dbReference>
<evidence type="ECO:0000313" key="2">
    <source>
        <dbReference type="Proteomes" id="UP000031572"/>
    </source>
</evidence>
<dbReference type="STRING" id="709839.TSA66_23115"/>
<organism evidence="1 2">
    <name type="scientific">Noviherbaspirillum autotrophicum</name>
    <dbReference type="NCBI Taxonomy" id="709839"/>
    <lineage>
        <taxon>Bacteria</taxon>
        <taxon>Pseudomonadati</taxon>
        <taxon>Pseudomonadota</taxon>
        <taxon>Betaproteobacteria</taxon>
        <taxon>Burkholderiales</taxon>
        <taxon>Oxalobacteraceae</taxon>
        <taxon>Noviherbaspirillum</taxon>
    </lineage>
</organism>
<proteinExistence type="predicted"/>
<reference evidence="1 2" key="1">
    <citation type="submission" date="2014-12" db="EMBL/GenBank/DDBJ databases">
        <title>Denitrispirillum autotrophicum gen. nov., sp. nov., Denitrifying, Facultatively Autotrophic Bacteria Isolated from Rice Paddy Soil.</title>
        <authorList>
            <person name="Ishii S."/>
            <person name="Ashida N."/>
            <person name="Ohno H."/>
            <person name="Otsuka S."/>
            <person name="Yokota A."/>
            <person name="Senoo K."/>
        </authorList>
    </citation>
    <scope>NUCLEOTIDE SEQUENCE [LARGE SCALE GENOMIC DNA]</scope>
    <source>
        <strain evidence="1 2">TSA66</strain>
    </source>
</reference>
<keyword evidence="2" id="KW-1185">Reference proteome</keyword>
<name>A0A0C1Y841_9BURK</name>
<dbReference type="Proteomes" id="UP000031572">
    <property type="component" value="Unassembled WGS sequence"/>
</dbReference>
<evidence type="ECO:0008006" key="3">
    <source>
        <dbReference type="Google" id="ProtNLM"/>
    </source>
</evidence>
<protein>
    <recommendedName>
        <fullName evidence="3">DUF3567 domain-containing protein</fullName>
    </recommendedName>
</protein>
<evidence type="ECO:0000313" key="1">
    <source>
        <dbReference type="EMBL" id="KIF83073.1"/>
    </source>
</evidence>
<dbReference type="OrthoDB" id="9153776at2"/>
<accession>A0A0C1Y841</accession>
<dbReference type="RefSeq" id="WP_040041705.1">
    <property type="nucleotide sequence ID" value="NZ_JWJG01000028.1"/>
</dbReference>
<dbReference type="InterPro" id="IPR021951">
    <property type="entry name" value="DUF3567"/>
</dbReference>
<gene>
    <name evidence="1" type="ORF">TSA66_23115</name>
</gene>
<comment type="caution">
    <text evidence="1">The sequence shown here is derived from an EMBL/GenBank/DDBJ whole genome shotgun (WGS) entry which is preliminary data.</text>
</comment>